<dbReference type="Gene3D" id="3.30.360.10">
    <property type="entry name" value="Dihydrodipicolinate Reductase, domain 2"/>
    <property type="match status" value="1"/>
</dbReference>
<evidence type="ECO:0000313" key="4">
    <source>
        <dbReference type="EMBL" id="MDV3104375.1"/>
    </source>
</evidence>
<comment type="caution">
    <text evidence="4">The sequence shown here is derived from an EMBL/GenBank/DDBJ whole genome shotgun (WGS) entry which is preliminary data.</text>
</comment>
<keyword evidence="5" id="KW-1185">Reference proteome</keyword>
<dbReference type="AlphaFoldDB" id="A0AAE4T1M0"/>
<keyword evidence="1" id="KW-0560">Oxidoreductase</keyword>
<dbReference type="Pfam" id="PF16653">
    <property type="entry name" value="Sacchrp_dh_C"/>
    <property type="match status" value="1"/>
</dbReference>
<gene>
    <name evidence="4" type="ORF">RBI02_07490</name>
</gene>
<protein>
    <submittedName>
        <fullName evidence="4">Saccharopine dehydrogenase family protein</fullName>
    </submittedName>
</protein>
<accession>A0AAE4T1M0</accession>
<dbReference type="SUPFAM" id="SSF51735">
    <property type="entry name" value="NAD(P)-binding Rossmann-fold domains"/>
    <property type="match status" value="1"/>
</dbReference>
<dbReference type="Pfam" id="PF03435">
    <property type="entry name" value="Sacchrp_dh_NADP"/>
    <property type="match status" value="1"/>
</dbReference>
<dbReference type="EMBL" id="JAVDZE010000003">
    <property type="protein sequence ID" value="MDV3104375.1"/>
    <property type="molecule type" value="Genomic_DNA"/>
</dbReference>
<dbReference type="InterPro" id="IPR036291">
    <property type="entry name" value="NAD(P)-bd_dom_sf"/>
</dbReference>
<feature type="domain" description="Saccharopine dehydrogenase NADP binding" evidence="2">
    <location>
        <begin position="3"/>
        <end position="113"/>
    </location>
</feature>
<dbReference type="SUPFAM" id="SSF55347">
    <property type="entry name" value="Glyceraldehyde-3-phosphate dehydrogenase-like, C-terminal domain"/>
    <property type="match status" value="1"/>
</dbReference>
<proteinExistence type="predicted"/>
<evidence type="ECO:0000256" key="1">
    <source>
        <dbReference type="ARBA" id="ARBA00023002"/>
    </source>
</evidence>
<dbReference type="InterPro" id="IPR051168">
    <property type="entry name" value="AASS"/>
</dbReference>
<evidence type="ECO:0000313" key="5">
    <source>
        <dbReference type="Proteomes" id="UP001245683"/>
    </source>
</evidence>
<evidence type="ECO:0000259" key="3">
    <source>
        <dbReference type="Pfam" id="PF16653"/>
    </source>
</evidence>
<organism evidence="4 5">
    <name type="scientific">Thermococcus waiotapuensis</name>
    <dbReference type="NCBI Taxonomy" id="90909"/>
    <lineage>
        <taxon>Archaea</taxon>
        <taxon>Methanobacteriati</taxon>
        <taxon>Methanobacteriota</taxon>
        <taxon>Thermococci</taxon>
        <taxon>Thermococcales</taxon>
        <taxon>Thermococcaceae</taxon>
        <taxon>Thermococcus</taxon>
    </lineage>
</organism>
<dbReference type="RefSeq" id="WP_315342571.1">
    <property type="nucleotide sequence ID" value="NZ_JAVDZE010000003.1"/>
</dbReference>
<feature type="domain" description="Saccharopine dehydrogenase-like C-terminal" evidence="3">
    <location>
        <begin position="117"/>
        <end position="349"/>
    </location>
</feature>
<dbReference type="InterPro" id="IPR032095">
    <property type="entry name" value="Sacchrp_dh-like_C"/>
</dbReference>
<reference evidence="4 5" key="1">
    <citation type="submission" date="2023-08" db="EMBL/GenBank/DDBJ databases">
        <title>Draft genome sequence of Thermococcus waiotapuensis WT1T, a thermophilic sulphur-dependent archaeon from order Thermococcales.</title>
        <authorList>
            <person name="Manners S.H."/>
            <person name="Carere C.R."/>
            <person name="Dhami M.K."/>
            <person name="Dobson R.C.J."/>
            <person name="Stott M.B."/>
        </authorList>
    </citation>
    <scope>NUCLEOTIDE SEQUENCE [LARGE SCALE GENOMIC DNA]</scope>
    <source>
        <strain evidence="4 5">WT1</strain>
    </source>
</reference>
<dbReference type="InterPro" id="IPR005097">
    <property type="entry name" value="Sacchrp_dh_NADP-bd"/>
</dbReference>
<dbReference type="PANTHER" id="PTHR11133:SF22">
    <property type="entry name" value="ALPHA-AMINOADIPIC SEMIALDEHYDE SYNTHASE, MITOCHONDRIAL"/>
    <property type="match status" value="1"/>
</dbReference>
<dbReference type="Proteomes" id="UP001245683">
    <property type="component" value="Unassembled WGS sequence"/>
</dbReference>
<dbReference type="GO" id="GO:0016491">
    <property type="term" value="F:oxidoreductase activity"/>
    <property type="evidence" value="ECO:0007669"/>
    <property type="project" value="UniProtKB-KW"/>
</dbReference>
<dbReference type="PANTHER" id="PTHR11133">
    <property type="entry name" value="SACCHAROPINE DEHYDROGENASE"/>
    <property type="match status" value="1"/>
</dbReference>
<name>A0AAE4T1M0_9EURY</name>
<evidence type="ECO:0000259" key="2">
    <source>
        <dbReference type="Pfam" id="PF03435"/>
    </source>
</evidence>
<sequence length="363" mass="40520">MKVLVLGAGNIGKAVAHDLRDEFDVYVADLSEERLDAVKDFATPIKLDASRFDDLVEALRKFELAVGTLPGKLGYSTVKAAIKAGTDLVDVSFMPENPLELGDKAEEARVTVIFDAGFAPGLSHILMGRFWAEFDALEEGLIYVGGLPKHPRPPLYYRITWSPKDLIEEYVRRTRLIRNGEVLGIDPLSEVKKVRIKNMEFEAFPSDGLRSLLQSVRAKKLEEWTLRWPGHLEKIKVLRELGFFEEKNLDFTLNVIAPLMMYESPDFSIMEVLAKGTLNGEKRAGRYIVYDEEKDGLSSMSRLTGFTASSVARIVSEGSCTYGVIPPEILGMRIDTFNRILGDLRDRGVMIEGGIENASPDNS</sequence>
<dbReference type="Gene3D" id="3.40.50.720">
    <property type="entry name" value="NAD(P)-binding Rossmann-like Domain"/>
    <property type="match status" value="1"/>
</dbReference>